<proteinExistence type="predicted"/>
<feature type="compositionally biased region" description="Basic and acidic residues" evidence="1">
    <location>
        <begin position="93"/>
        <end position="105"/>
    </location>
</feature>
<name>A0A9Q0AH48_9PEZI</name>
<dbReference type="Proteomes" id="UP000829685">
    <property type="component" value="Unassembled WGS sequence"/>
</dbReference>
<dbReference type="AlphaFoldDB" id="A0A9Q0AH48"/>
<dbReference type="EMBL" id="JAFIMR010000127">
    <property type="protein sequence ID" value="KAI1846764.1"/>
    <property type="molecule type" value="Genomic_DNA"/>
</dbReference>
<organism evidence="2 3">
    <name type="scientific">Neoarthrinium moseri</name>
    <dbReference type="NCBI Taxonomy" id="1658444"/>
    <lineage>
        <taxon>Eukaryota</taxon>
        <taxon>Fungi</taxon>
        <taxon>Dikarya</taxon>
        <taxon>Ascomycota</taxon>
        <taxon>Pezizomycotina</taxon>
        <taxon>Sordariomycetes</taxon>
        <taxon>Xylariomycetidae</taxon>
        <taxon>Amphisphaeriales</taxon>
        <taxon>Apiosporaceae</taxon>
        <taxon>Neoarthrinium</taxon>
    </lineage>
</organism>
<reference evidence="2" key="1">
    <citation type="submission" date="2021-03" db="EMBL/GenBank/DDBJ databases">
        <title>Revisited historic fungal species revealed as producer of novel bioactive compounds through whole genome sequencing and comparative genomics.</title>
        <authorList>
            <person name="Vignolle G.A."/>
            <person name="Hochenegger N."/>
            <person name="Mach R.L."/>
            <person name="Mach-Aigner A.R."/>
            <person name="Javad Rahimi M."/>
            <person name="Salim K.A."/>
            <person name="Chan C.M."/>
            <person name="Lim L.B.L."/>
            <person name="Cai F."/>
            <person name="Druzhinina I.S."/>
            <person name="U'Ren J.M."/>
            <person name="Derntl C."/>
        </authorList>
    </citation>
    <scope>NUCLEOTIDE SEQUENCE</scope>
    <source>
        <strain evidence="2">TUCIM 5799</strain>
    </source>
</reference>
<evidence type="ECO:0000313" key="2">
    <source>
        <dbReference type="EMBL" id="KAI1846764.1"/>
    </source>
</evidence>
<feature type="compositionally biased region" description="Basic and acidic residues" evidence="1">
    <location>
        <begin position="115"/>
        <end position="126"/>
    </location>
</feature>
<gene>
    <name evidence="2" type="ORF">JX265_014027</name>
</gene>
<sequence>MRSFMSRLWEHISPKPRFHVYVNYSFHAKDIGSDVKGLLEQIENTALENLGYMLHPFDLLQLSKEFKEDAEGDVSRAEFQEIIDRLESLHHPTQDESTKWAEEVKPFQVSSDPTKWLKEVPDSGQA</sequence>
<evidence type="ECO:0000256" key="1">
    <source>
        <dbReference type="SAM" id="MobiDB-lite"/>
    </source>
</evidence>
<comment type="caution">
    <text evidence="2">The sequence shown here is derived from an EMBL/GenBank/DDBJ whole genome shotgun (WGS) entry which is preliminary data.</text>
</comment>
<feature type="region of interest" description="Disordered" evidence="1">
    <location>
        <begin position="93"/>
        <end position="126"/>
    </location>
</feature>
<keyword evidence="3" id="KW-1185">Reference proteome</keyword>
<accession>A0A9Q0AH48</accession>
<evidence type="ECO:0000313" key="3">
    <source>
        <dbReference type="Proteomes" id="UP000829685"/>
    </source>
</evidence>
<protein>
    <submittedName>
        <fullName evidence="2">Uncharacterized protein</fullName>
    </submittedName>
</protein>